<comment type="caution">
    <text evidence="1">The sequence shown here is derived from an EMBL/GenBank/DDBJ whole genome shotgun (WGS) entry which is preliminary data.</text>
</comment>
<dbReference type="EMBL" id="CASHTH010002693">
    <property type="protein sequence ID" value="CAI8033792.1"/>
    <property type="molecule type" value="Genomic_DNA"/>
</dbReference>
<evidence type="ECO:0000313" key="1">
    <source>
        <dbReference type="EMBL" id="CAI8033792.1"/>
    </source>
</evidence>
<gene>
    <name evidence="1" type="ORF">GBAR_LOCUS19061</name>
</gene>
<keyword evidence="2" id="KW-1185">Reference proteome</keyword>
<name>A0AA35X0Z4_GEOBA</name>
<protein>
    <submittedName>
        <fullName evidence="1">Uncharacterized protein</fullName>
    </submittedName>
</protein>
<accession>A0AA35X0Z4</accession>
<reference evidence="1" key="1">
    <citation type="submission" date="2023-03" db="EMBL/GenBank/DDBJ databases">
        <authorList>
            <person name="Steffen K."/>
            <person name="Cardenas P."/>
        </authorList>
    </citation>
    <scope>NUCLEOTIDE SEQUENCE</scope>
</reference>
<organism evidence="1 2">
    <name type="scientific">Geodia barretti</name>
    <name type="common">Barrett's horny sponge</name>
    <dbReference type="NCBI Taxonomy" id="519541"/>
    <lineage>
        <taxon>Eukaryota</taxon>
        <taxon>Metazoa</taxon>
        <taxon>Porifera</taxon>
        <taxon>Demospongiae</taxon>
        <taxon>Heteroscleromorpha</taxon>
        <taxon>Tetractinellida</taxon>
        <taxon>Astrophorina</taxon>
        <taxon>Geodiidae</taxon>
        <taxon>Geodia</taxon>
    </lineage>
</organism>
<dbReference type="Proteomes" id="UP001174909">
    <property type="component" value="Unassembled WGS sequence"/>
</dbReference>
<proteinExistence type="predicted"/>
<evidence type="ECO:0000313" key="2">
    <source>
        <dbReference type="Proteomes" id="UP001174909"/>
    </source>
</evidence>
<sequence length="57" mass="6781">MKEIRTITTSTIMEMYMRAVTDFESFRIGILTLRVWKARMMPTTCSSPRYTNITRSR</sequence>
<dbReference type="AlphaFoldDB" id="A0AA35X0Z4"/>